<dbReference type="GO" id="GO:0006313">
    <property type="term" value="P:DNA transposition"/>
    <property type="evidence" value="ECO:0007669"/>
    <property type="project" value="InterPro"/>
</dbReference>
<organism evidence="2 3">
    <name type="scientific">Araneus ventricosus</name>
    <name type="common">Orbweaver spider</name>
    <name type="synonym">Epeira ventricosa</name>
    <dbReference type="NCBI Taxonomy" id="182803"/>
    <lineage>
        <taxon>Eukaryota</taxon>
        <taxon>Metazoa</taxon>
        <taxon>Ecdysozoa</taxon>
        <taxon>Arthropoda</taxon>
        <taxon>Chelicerata</taxon>
        <taxon>Arachnida</taxon>
        <taxon>Araneae</taxon>
        <taxon>Araneomorphae</taxon>
        <taxon>Entelegynae</taxon>
        <taxon>Araneoidea</taxon>
        <taxon>Araneidae</taxon>
        <taxon>Araneus</taxon>
    </lineage>
</organism>
<protein>
    <recommendedName>
        <fullName evidence="1">Transposase Tc1-like domain-containing protein</fullName>
    </recommendedName>
</protein>
<proteinExistence type="predicted"/>
<evidence type="ECO:0000313" key="3">
    <source>
        <dbReference type="Proteomes" id="UP000499080"/>
    </source>
</evidence>
<dbReference type="OrthoDB" id="6432984at2759"/>
<dbReference type="InterPro" id="IPR002492">
    <property type="entry name" value="Transposase_Tc1-like"/>
</dbReference>
<evidence type="ECO:0000259" key="1">
    <source>
        <dbReference type="Pfam" id="PF01498"/>
    </source>
</evidence>
<evidence type="ECO:0000313" key="2">
    <source>
        <dbReference type="EMBL" id="GBM03927.1"/>
    </source>
</evidence>
<keyword evidence="3" id="KW-1185">Reference proteome</keyword>
<dbReference type="Pfam" id="PF01498">
    <property type="entry name" value="HTH_Tnp_Tc3_2"/>
    <property type="match status" value="1"/>
</dbReference>
<dbReference type="EMBL" id="BGPR01000196">
    <property type="protein sequence ID" value="GBM03927.1"/>
    <property type="molecule type" value="Genomic_DNA"/>
</dbReference>
<accession>A0A4Y2CJI7</accession>
<dbReference type="GO" id="GO:0015074">
    <property type="term" value="P:DNA integration"/>
    <property type="evidence" value="ECO:0007669"/>
    <property type="project" value="InterPro"/>
</dbReference>
<dbReference type="AlphaFoldDB" id="A0A4Y2CJI7"/>
<dbReference type="Proteomes" id="UP000499080">
    <property type="component" value="Unassembled WGS sequence"/>
</dbReference>
<name>A0A4Y2CJI7_ARAVE</name>
<feature type="domain" description="Transposase Tc1-like" evidence="1">
    <location>
        <begin position="24"/>
        <end position="85"/>
    </location>
</feature>
<reference evidence="2 3" key="1">
    <citation type="journal article" date="2019" name="Sci. Rep.">
        <title>Orb-weaving spider Araneus ventricosus genome elucidates the spidroin gene catalogue.</title>
        <authorList>
            <person name="Kono N."/>
            <person name="Nakamura H."/>
            <person name="Ohtoshi R."/>
            <person name="Moran D.A.P."/>
            <person name="Shinohara A."/>
            <person name="Yoshida Y."/>
            <person name="Fujiwara M."/>
            <person name="Mori M."/>
            <person name="Tomita M."/>
            <person name="Arakawa K."/>
        </authorList>
    </citation>
    <scope>NUCLEOTIDE SEQUENCE [LARGE SCALE GENOMIC DNA]</scope>
</reference>
<gene>
    <name evidence="2" type="ORF">AVEN_185420_1</name>
</gene>
<comment type="caution">
    <text evidence="2">The sequence shown here is derived from an EMBL/GenBank/DDBJ whole genome shotgun (WGS) entry which is preliminary data.</text>
</comment>
<sequence>MVGKKPSDRVNCKGQLDLNERGARRLSPIVRSQRSQTLAQITTQLNQGASLTVFKRTVQRSLHRMGFESHRPTRVPLLNARHRAAFLSGQENTENGL</sequence>
<dbReference type="GO" id="GO:0003677">
    <property type="term" value="F:DNA binding"/>
    <property type="evidence" value="ECO:0007669"/>
    <property type="project" value="InterPro"/>
</dbReference>